<accession>A0A223KWF4</accession>
<dbReference type="EMBL" id="CP018866">
    <property type="protein sequence ID" value="AST93628.1"/>
    <property type="molecule type" value="Genomic_DNA"/>
</dbReference>
<evidence type="ECO:0000313" key="2">
    <source>
        <dbReference type="Proteomes" id="UP000215224"/>
    </source>
</evidence>
<gene>
    <name evidence="1" type="ORF">BC6307_21355</name>
</gene>
<dbReference type="AlphaFoldDB" id="A0A223KWF4"/>
<dbReference type="KEGG" id="bcoh:BC6307_21355"/>
<evidence type="ECO:0000313" key="1">
    <source>
        <dbReference type="EMBL" id="AST93628.1"/>
    </source>
</evidence>
<keyword evidence="2" id="KW-1185">Reference proteome</keyword>
<protein>
    <submittedName>
        <fullName evidence="1">Uncharacterized protein</fullName>
    </submittedName>
</protein>
<dbReference type="RefSeq" id="WP_066419400.1">
    <property type="nucleotide sequence ID" value="NZ_CP018866.1"/>
</dbReference>
<proteinExistence type="predicted"/>
<dbReference type="Proteomes" id="UP000215224">
    <property type="component" value="Chromosome"/>
</dbReference>
<organism evidence="1 2">
    <name type="scientific">Sutcliffiella cohnii</name>
    <dbReference type="NCBI Taxonomy" id="33932"/>
    <lineage>
        <taxon>Bacteria</taxon>
        <taxon>Bacillati</taxon>
        <taxon>Bacillota</taxon>
        <taxon>Bacilli</taxon>
        <taxon>Bacillales</taxon>
        <taxon>Bacillaceae</taxon>
        <taxon>Sutcliffiella</taxon>
    </lineage>
</organism>
<sequence>MNYTQNQKISQITPSTLIIGIDIAMGRGDRKSSTQKLEISNCLQGRLLIISFEEKHSKSRLQ</sequence>
<name>A0A223KWF4_9BACI</name>
<reference evidence="1 2" key="1">
    <citation type="submission" date="2016-12" db="EMBL/GenBank/DDBJ databases">
        <title>The whole genome sequencing and assembly of Bacillus cohnii DSM 6307T strain.</title>
        <authorList>
            <person name="Lee Y.-J."/>
            <person name="Yi H."/>
            <person name="Bahn Y.-S."/>
            <person name="Kim J.F."/>
            <person name="Lee D.-W."/>
        </authorList>
    </citation>
    <scope>NUCLEOTIDE SEQUENCE [LARGE SCALE GENOMIC DNA]</scope>
    <source>
        <strain evidence="1 2">DSM 6307</strain>
    </source>
</reference>